<evidence type="ECO:0000256" key="9">
    <source>
        <dbReference type="ARBA" id="ARBA00022737"/>
    </source>
</evidence>
<dbReference type="InParanoid" id="A0A6I8TDU9"/>
<dbReference type="GO" id="GO:0006887">
    <property type="term" value="P:exocytosis"/>
    <property type="evidence" value="ECO:0007669"/>
    <property type="project" value="UniProtKB-KW"/>
</dbReference>
<organism evidence="16 17">
    <name type="scientific">Aedes aegypti</name>
    <name type="common">Yellowfever mosquito</name>
    <name type="synonym">Culex aegypti</name>
    <dbReference type="NCBI Taxonomy" id="7159"/>
    <lineage>
        <taxon>Eukaryota</taxon>
        <taxon>Metazoa</taxon>
        <taxon>Ecdysozoa</taxon>
        <taxon>Arthropoda</taxon>
        <taxon>Hexapoda</taxon>
        <taxon>Insecta</taxon>
        <taxon>Pterygota</taxon>
        <taxon>Neoptera</taxon>
        <taxon>Endopterygota</taxon>
        <taxon>Diptera</taxon>
        <taxon>Nematocera</taxon>
        <taxon>Culicoidea</taxon>
        <taxon>Culicidae</taxon>
        <taxon>Culicinae</taxon>
        <taxon>Aedini</taxon>
        <taxon>Aedes</taxon>
        <taxon>Stegomyia</taxon>
    </lineage>
</organism>
<dbReference type="Proteomes" id="UP000008820">
    <property type="component" value="Chromosome 1"/>
</dbReference>
<dbReference type="FunCoup" id="A0A6I8TDU9">
    <property type="interactions" value="1170"/>
</dbReference>
<dbReference type="FunFam" id="1.20.5.110:FF:000001">
    <property type="entry name" value="syntaxin-binding protein 5 isoform X1"/>
    <property type="match status" value="1"/>
</dbReference>
<dbReference type="InterPro" id="IPR013577">
    <property type="entry name" value="LLGL2"/>
</dbReference>
<keyword evidence="7" id="KW-0963">Cytoplasm</keyword>
<feature type="compositionally biased region" description="Polar residues" evidence="14">
    <location>
        <begin position="930"/>
        <end position="943"/>
    </location>
</feature>
<reference evidence="16 17" key="1">
    <citation type="submission" date="2017-06" db="EMBL/GenBank/DDBJ databases">
        <title>Aedes aegypti genome working group (AGWG) sequencing and assembly.</title>
        <authorList>
            <consortium name="Aedes aegypti Genome Working Group (AGWG)"/>
            <person name="Matthews B.J."/>
        </authorList>
    </citation>
    <scope>NUCLEOTIDE SEQUENCE [LARGE SCALE GENOMIC DNA]</scope>
    <source>
        <strain evidence="16 17">LVP_AGWG</strain>
    </source>
</reference>
<dbReference type="InterPro" id="IPR015943">
    <property type="entry name" value="WD40/YVTN_repeat-like_dom_sf"/>
</dbReference>
<accession>A0A6I8TDU9</accession>
<name>A0A6I8TDU9_AEDAE</name>
<reference evidence="16" key="2">
    <citation type="submission" date="2020-05" db="UniProtKB">
        <authorList>
            <consortium name="EnsemblMetazoa"/>
        </authorList>
    </citation>
    <scope>IDENTIFICATION</scope>
    <source>
        <strain evidence="16">LVP_AGWG</strain>
    </source>
</reference>
<dbReference type="GO" id="GO:0031201">
    <property type="term" value="C:SNARE complex"/>
    <property type="evidence" value="ECO:0007669"/>
    <property type="project" value="TreeGrafter"/>
</dbReference>
<evidence type="ECO:0000256" key="2">
    <source>
        <dbReference type="ARBA" id="ARBA00004496"/>
    </source>
</evidence>
<evidence type="ECO:0000256" key="5">
    <source>
        <dbReference type="ARBA" id="ARBA00022475"/>
    </source>
</evidence>
<feature type="compositionally biased region" description="Polar residues" evidence="14">
    <location>
        <begin position="698"/>
        <end position="708"/>
    </location>
</feature>
<dbReference type="PRINTS" id="PR00962">
    <property type="entry name" value="LETHAL2GIANT"/>
</dbReference>
<evidence type="ECO:0000256" key="7">
    <source>
        <dbReference type="ARBA" id="ARBA00022490"/>
    </source>
</evidence>
<dbReference type="InterPro" id="IPR036322">
    <property type="entry name" value="WD40_repeat_dom_sf"/>
</dbReference>
<dbReference type="GO" id="GO:0045159">
    <property type="term" value="F:myosin II binding"/>
    <property type="evidence" value="ECO:0007669"/>
    <property type="project" value="TreeGrafter"/>
</dbReference>
<keyword evidence="10" id="KW-0653">Protein transport</keyword>
<dbReference type="InterPro" id="IPR001680">
    <property type="entry name" value="WD40_rpt"/>
</dbReference>
<evidence type="ECO:0000256" key="3">
    <source>
        <dbReference type="ARBA" id="ARBA00008070"/>
    </source>
</evidence>
<dbReference type="FunFam" id="2.130.10.10:FF:001702">
    <property type="entry name" value="AGAP000009-PB"/>
    <property type="match status" value="1"/>
</dbReference>
<dbReference type="CDD" id="cd15873">
    <property type="entry name" value="R-SNARE_STXBP5_6"/>
    <property type="match status" value="1"/>
</dbReference>
<dbReference type="GO" id="GO:0006893">
    <property type="term" value="P:Golgi to plasma membrane transport"/>
    <property type="evidence" value="ECO:0007669"/>
    <property type="project" value="TreeGrafter"/>
</dbReference>
<protein>
    <recommendedName>
        <fullName evidence="15">V-SNARE coiled-coil homology domain-containing protein</fullName>
    </recommendedName>
</protein>
<dbReference type="EnsemblMetazoa" id="AAEL006948-RI">
    <property type="protein sequence ID" value="AAEL006948-PI"/>
    <property type="gene ID" value="AAEL006948"/>
</dbReference>
<evidence type="ECO:0000313" key="16">
    <source>
        <dbReference type="EnsemblMetazoa" id="AAEL006948-PF"/>
    </source>
</evidence>
<keyword evidence="9" id="KW-0677">Repeat</keyword>
<dbReference type="EnsemblMetazoa" id="AAEL006948-RF">
    <property type="protein sequence ID" value="AAEL006948-PF"/>
    <property type="gene ID" value="AAEL006948"/>
</dbReference>
<dbReference type="Gene3D" id="1.20.5.110">
    <property type="match status" value="1"/>
</dbReference>
<dbReference type="EnsemblMetazoa" id="AAEL006948-RC">
    <property type="protein sequence ID" value="AAEL006948-PC"/>
    <property type="gene ID" value="AAEL006948"/>
</dbReference>
<dbReference type="PANTHER" id="PTHR10241:SF25">
    <property type="entry name" value="TOMOSYN, ISOFORM C"/>
    <property type="match status" value="1"/>
</dbReference>
<dbReference type="AlphaFoldDB" id="A0A6I8TDU9"/>
<keyword evidence="12" id="KW-0472">Membrane</keyword>
<proteinExistence type="inferred from homology"/>
<dbReference type="SUPFAM" id="SSF50978">
    <property type="entry name" value="WD40 repeat-like"/>
    <property type="match status" value="2"/>
</dbReference>
<dbReference type="OrthoDB" id="19944at2759"/>
<keyword evidence="17" id="KW-1185">Reference proteome</keyword>
<dbReference type="Pfam" id="PF00957">
    <property type="entry name" value="Synaptobrevin"/>
    <property type="match status" value="1"/>
</dbReference>
<keyword evidence="6" id="KW-0268">Exocytosis</keyword>
<dbReference type="GO" id="GO:0005886">
    <property type="term" value="C:plasma membrane"/>
    <property type="evidence" value="ECO:0007669"/>
    <property type="project" value="UniProtKB-SubCell"/>
</dbReference>
<keyword evidence="8" id="KW-0853">WD repeat</keyword>
<feature type="region of interest" description="Disordered" evidence="14">
    <location>
        <begin position="917"/>
        <end position="943"/>
    </location>
</feature>
<evidence type="ECO:0000256" key="4">
    <source>
        <dbReference type="ARBA" id="ARBA00022448"/>
    </source>
</evidence>
<evidence type="ECO:0000256" key="13">
    <source>
        <dbReference type="PROSITE-ProRule" id="PRU00290"/>
    </source>
</evidence>
<dbReference type="Pfam" id="PF08366">
    <property type="entry name" value="LLGL"/>
    <property type="match status" value="1"/>
</dbReference>
<dbReference type="GO" id="GO:0005096">
    <property type="term" value="F:GTPase activator activity"/>
    <property type="evidence" value="ECO:0007669"/>
    <property type="project" value="TreeGrafter"/>
</dbReference>
<evidence type="ECO:0000259" key="15">
    <source>
        <dbReference type="PROSITE" id="PS50892"/>
    </source>
</evidence>
<evidence type="ECO:0000256" key="6">
    <source>
        <dbReference type="ARBA" id="ARBA00022483"/>
    </source>
</evidence>
<feature type="region of interest" description="Disordered" evidence="14">
    <location>
        <begin position="668"/>
        <end position="747"/>
    </location>
</feature>
<feature type="compositionally biased region" description="Polar residues" evidence="14">
    <location>
        <begin position="731"/>
        <end position="747"/>
    </location>
</feature>
<dbReference type="SMART" id="SM00320">
    <property type="entry name" value="WD40"/>
    <property type="match status" value="6"/>
</dbReference>
<feature type="compositionally biased region" description="Basic and acidic residues" evidence="14">
    <location>
        <begin position="669"/>
        <end position="681"/>
    </location>
</feature>
<keyword evidence="11 13" id="KW-0175">Coiled coil</keyword>
<dbReference type="InterPro" id="IPR000664">
    <property type="entry name" value="Lethal2_giant"/>
</dbReference>
<dbReference type="Gene3D" id="2.130.10.10">
    <property type="entry name" value="YVTN repeat-like/Quinoprotein amine dehydrogenase"/>
    <property type="match status" value="3"/>
</dbReference>
<dbReference type="PROSITE" id="PS50892">
    <property type="entry name" value="V_SNARE"/>
    <property type="match status" value="1"/>
</dbReference>
<dbReference type="PANTHER" id="PTHR10241">
    <property type="entry name" value="LETHAL 2 GIANT LARVAE PROTEIN"/>
    <property type="match status" value="1"/>
</dbReference>
<feature type="compositionally biased region" description="Basic and acidic residues" evidence="14">
    <location>
        <begin position="917"/>
        <end position="929"/>
    </location>
</feature>
<comment type="subcellular location">
    <subcellularLocation>
        <location evidence="1">Cell membrane</location>
        <topology evidence="1">Peripheral membrane protein</topology>
    </subcellularLocation>
    <subcellularLocation>
        <location evidence="2">Cytoplasm</location>
    </subcellularLocation>
</comment>
<feature type="compositionally biased region" description="Basic and acidic residues" evidence="14">
    <location>
        <begin position="719"/>
        <end position="729"/>
    </location>
</feature>
<evidence type="ECO:0000256" key="1">
    <source>
        <dbReference type="ARBA" id="ARBA00004202"/>
    </source>
</evidence>
<comment type="similarity">
    <text evidence="3">Belongs to the WD repeat L(2)GL family.</text>
</comment>
<dbReference type="GO" id="GO:0015031">
    <property type="term" value="P:protein transport"/>
    <property type="evidence" value="ECO:0007669"/>
    <property type="project" value="UniProtKB-KW"/>
</dbReference>
<evidence type="ECO:0000256" key="10">
    <source>
        <dbReference type="ARBA" id="ARBA00022927"/>
    </source>
</evidence>
<keyword evidence="4" id="KW-0813">Transport</keyword>
<gene>
    <name evidence="16" type="primary">5568540</name>
</gene>
<sequence length="1217" mass="135290">MKKFTFKGVLDGFRSSTVNQPSSLGPTRICTEQEIQETLRPEHFQLRKTFRHGFPYSPTALAYDPVQKLLAIGDKSGTVRILGRFGVDAHVKHEGESACAVNLIEFLVNEGSLVTATADDTLHLWNFHTKIPKVVQSLKFQRERITHLHLPVGTKWLYVGTEKGNTHIVHADSFSLSGYIINWNKAIDPIRKTHPGAVVHLSDNPLDPNKLLIGFETGQLVLWDMRGKCAELRWISQEPLLSCSWHHEGKHFITSHSDGSLCTWPLKLSPKPLVHGFPHAKTNKDGKIEACNAIQKVEVKTNRLGEQFTIFSGGLPTEKCSSKSHCITVLVQGKSTTVLEMEHPVIDFITICESPWSSDLQEPYAVAVLLQNDLVLIDLLTTGYPTFESPYSMDIHESPVTCCTYLADCPSDLVPAFYSVGRSASNRRSGYSEREWPINGGEWQPTSCSYSEIVLTGHQDGSIKFWDSSAGTLQVLYKLKTSKIFEKSRVRSMDVSDDDPLSISAIALCAESRKLCIATNSGHVALFKFKRAESTGDIAVLEIPISYENAVDNDGSPECEFIPKTLPKQTDSVECEKKYNGMLKVKSGPQRKPPGFQAQLVCITPWTHGTHPGQITALTINSSYGLMAYGNEYGLAVVDIVQKICLLNLSTQEIYGSLDMYIKTPRSPKRLESVQSKEDQLRSPSIDQHSNDPEPECHTSQSKDVPSTESAVEVGEEASECKPISKDDDSVNSQRAGSPSQTIQEKSVNVLEVKHVIEESPIVEPPIPPVRTKKLAREQSERNTKVRRKTLLESFSISDWVRKFNKLDNSFSRSRSSSMSSLENASTEAVTCLAFADSYIKKSDPSLALPTMWLGTSLGAVLTVSLNIPDQEARKSEAVQAALAGPVFRLKGSVLSMSLLDCNGALIPYAFESWKDDGREGKEKRDKTPTKQTANKMSPTNPDSTLCDRQFIVIASEKQAGVFALPSQNCVYKKNIVETDFVVKAEIISMKDSVCLICYASNGHLIVFTLPSLKLLLDIDFLPLSELSFQTKCKQGIIDPMLSIWGQQLIVNEDTNLISKTFSFSNKGHGLYLVTPTELQKFTVCQEFCNQYNEMLGELYVAHEMPEAPKESFFKGLFGGGMRNLDREELFGESSGKANKSVAKHIPGPNANLQDLDRRATSASSEVSRAHQLMLERGDKLSQLEERTERMASEAQQFSSSAHLLMNKYKDKKWYQL</sequence>
<dbReference type="GO" id="GO:0019905">
    <property type="term" value="F:syntaxin binding"/>
    <property type="evidence" value="ECO:0007669"/>
    <property type="project" value="TreeGrafter"/>
</dbReference>
<evidence type="ECO:0000256" key="12">
    <source>
        <dbReference type="ARBA" id="ARBA00023136"/>
    </source>
</evidence>
<dbReference type="SUPFAM" id="SSF58038">
    <property type="entry name" value="SNARE fusion complex"/>
    <property type="match status" value="1"/>
</dbReference>
<dbReference type="InterPro" id="IPR042855">
    <property type="entry name" value="V_SNARE_CC"/>
</dbReference>
<evidence type="ECO:0000313" key="17">
    <source>
        <dbReference type="Proteomes" id="UP000008820"/>
    </source>
</evidence>
<feature type="domain" description="V-SNARE coiled-coil homology" evidence="15">
    <location>
        <begin position="1152"/>
        <end position="1216"/>
    </location>
</feature>
<evidence type="ECO:0000256" key="14">
    <source>
        <dbReference type="SAM" id="MobiDB-lite"/>
    </source>
</evidence>
<evidence type="ECO:0000256" key="11">
    <source>
        <dbReference type="ARBA" id="ARBA00023054"/>
    </source>
</evidence>
<keyword evidence="5" id="KW-1003">Cell membrane</keyword>
<evidence type="ECO:0000256" key="8">
    <source>
        <dbReference type="ARBA" id="ARBA00022574"/>
    </source>
</evidence>